<name>A0A415E6L3_9FIRM</name>
<dbReference type="Proteomes" id="UP000284841">
    <property type="component" value="Unassembled WGS sequence"/>
</dbReference>
<dbReference type="CDD" id="cd00082">
    <property type="entry name" value="HisKA"/>
    <property type="match status" value="1"/>
</dbReference>
<keyword evidence="6" id="KW-0418">Kinase</keyword>
<dbReference type="InterPro" id="IPR001789">
    <property type="entry name" value="Sig_transdc_resp-reg_receiver"/>
</dbReference>
<gene>
    <name evidence="14" type="ORF">DW099_02210</name>
</gene>
<sequence>MKNLKEQNDIQTGTQSHQEEIEYLKELAKRKDKELEGVIGAAADAVGKFICNPEFTILYYTEGLASLVGTTRGRIEKEGFDSSRYIHPDDYEYVMEKTAKAIEKSKPTTLTYRLKHLSGKDVWVKARVIFLEELYEDQYPIAFFVYTDITELKEANARAEERYQSLIETYDEQLCGIIWFTISRRPVLRYMNLKSLECLGFTSKEDFEKKNQCEMLSYIFDEDRDKFTNALENLKDEGDVTSLDVRFQSSTGKIVWTVCNIMLKRAMSGTLLYYMVFTDITPQKEEELNLRAEQEKINIALENTDMLIWQYDIEEKKMQYQRNSARYFGIEDVVYNVPQSFVEAGFVHDDSISDYLKLYQMVIDGEEHAQADIHFLDEKNNDLWLRIMLRRVTDRGASFNQVIGCGVNITEEKVKEERYVEELVYMSGLQSEDLLAKFRADLTRNIVVDYVGSSDVLLADDSMTYSGVIEEVASDMVADDMKEKFRESLSIGSLMSLYYEGKNEYAIEYQRRMKNGTLCWVKTYAKIFKSPEQNDIMCFLYTYNINGSMLSQFALQAIVNTTYDYVGIIDRELNRFYCLARSNQDYLPEESDDYDASNIAFAQKYREFFPSEEEYLIVRDNAQMEAVVKALEQKQVYEFNEKIWNRKKTVLHTYRLSYSYIDGEKTQILVRRANITESILEEQKQQDLLRNALAQAEQASNAKSDFLSRMSHEIRTPMNAIIGMSALAAQCVNDPEQVADCISKVGISARFLLSLINDILDMSRIESGKVVVKREKIPFEEFINGINTICYEQAEEKGIDYESILTSFTEDYYIGDAMKLQQVLINIISNAIKFTPSGGKVQMIIHQGRIKDGKARMTFTINDTGIGIKEEFMPHLFDPFEQGNDNTARYSGTGLGLAICKNLINMMGGHISVNSIEGVGSEFTVELDLELCEETKRISRSKAKINFAKLSALIVDDEITVCEHTKNILSDMGMKAEWVDSGEGAVEIVRRKWEKNTYFDVIFIDWKMPGMDGIETAREIRKIVGPEVTIIIMTAYDWVSIEQDAKKAGVNMLISKPLFKKSLTSTFQKIYTEREQKQEAAKPMEYDFTGKTILLVEDHVLNIEVAKQLLMNKGAKVEVAENGLVAIEMFATSAVDYDAILMDIRMPVMNGLTAARSIRQLKKKKAKTVPIIAMSANAFDEDVEKSRAAGMNAHLAKPIEPQLLYATLQEFIFPEEE</sequence>
<feature type="modified residue" description="4-aspartylphosphate" evidence="10">
    <location>
        <position position="1005"/>
    </location>
</feature>
<reference evidence="14 15" key="1">
    <citation type="submission" date="2018-08" db="EMBL/GenBank/DDBJ databases">
        <title>A genome reference for cultivated species of the human gut microbiota.</title>
        <authorList>
            <person name="Zou Y."/>
            <person name="Xue W."/>
            <person name="Luo G."/>
        </authorList>
    </citation>
    <scope>NUCLEOTIDE SEQUENCE [LARGE SCALE GENOMIC DNA]</scope>
    <source>
        <strain evidence="14 15">AM07-24</strain>
    </source>
</reference>
<organism evidence="14 15">
    <name type="scientific">Emergencia timonensis</name>
    <dbReference type="NCBI Taxonomy" id="1776384"/>
    <lineage>
        <taxon>Bacteria</taxon>
        <taxon>Bacillati</taxon>
        <taxon>Bacillota</taxon>
        <taxon>Clostridia</taxon>
        <taxon>Peptostreptococcales</taxon>
        <taxon>Anaerovoracaceae</taxon>
        <taxon>Emergencia</taxon>
    </lineage>
</organism>
<dbReference type="InterPro" id="IPR000014">
    <property type="entry name" value="PAS"/>
</dbReference>
<dbReference type="RefSeq" id="WP_118333533.1">
    <property type="nucleotide sequence ID" value="NZ_AP025567.1"/>
</dbReference>
<dbReference type="Gene3D" id="3.40.50.2300">
    <property type="match status" value="2"/>
</dbReference>
<dbReference type="SUPFAM" id="SSF47384">
    <property type="entry name" value="Homodimeric domain of signal transducing histidine kinase"/>
    <property type="match status" value="1"/>
</dbReference>
<keyword evidence="7" id="KW-0902">Two-component regulatory system</keyword>
<dbReference type="InterPro" id="IPR036097">
    <property type="entry name" value="HisK_dim/P_sf"/>
</dbReference>
<dbReference type="InterPro" id="IPR036890">
    <property type="entry name" value="HATPase_C_sf"/>
</dbReference>
<dbReference type="FunFam" id="3.30.565.10:FF:000010">
    <property type="entry name" value="Sensor histidine kinase RcsC"/>
    <property type="match status" value="1"/>
</dbReference>
<dbReference type="InterPro" id="IPR013655">
    <property type="entry name" value="PAS_fold_3"/>
</dbReference>
<dbReference type="PROSITE" id="PS50110">
    <property type="entry name" value="RESPONSE_REGULATORY"/>
    <property type="match status" value="2"/>
</dbReference>
<protein>
    <recommendedName>
        <fullName evidence="9">Circadian input-output histidine kinase CikA</fullName>
        <ecNumber evidence="3">2.7.13.3</ecNumber>
    </recommendedName>
    <alternativeName>
        <fullName evidence="4">Stage 0 sporulation protein A homolog</fullName>
    </alternativeName>
</protein>
<feature type="modified residue" description="4-aspartylphosphate" evidence="10">
    <location>
        <position position="1143"/>
    </location>
</feature>
<dbReference type="Pfam" id="PF08447">
    <property type="entry name" value="PAS_3"/>
    <property type="match status" value="1"/>
</dbReference>
<proteinExistence type="inferred from homology"/>
<comment type="similarity">
    <text evidence="2">In the N-terminal section; belongs to the phytochrome family.</text>
</comment>
<evidence type="ECO:0000256" key="9">
    <source>
        <dbReference type="ARBA" id="ARBA00074306"/>
    </source>
</evidence>
<dbReference type="Gene3D" id="1.10.287.130">
    <property type="match status" value="1"/>
</dbReference>
<evidence type="ECO:0000256" key="8">
    <source>
        <dbReference type="ARBA" id="ARBA00024867"/>
    </source>
</evidence>
<keyword evidence="5 10" id="KW-0597">Phosphoprotein</keyword>
<comment type="caution">
    <text evidence="14">The sequence shown here is derived from an EMBL/GenBank/DDBJ whole genome shotgun (WGS) entry which is preliminary data.</text>
</comment>
<dbReference type="EC" id="2.7.13.3" evidence="3"/>
<dbReference type="NCBIfam" id="TIGR00229">
    <property type="entry name" value="sensory_box"/>
    <property type="match status" value="1"/>
</dbReference>
<dbReference type="SMART" id="SM00448">
    <property type="entry name" value="REC"/>
    <property type="match status" value="2"/>
</dbReference>
<dbReference type="CDD" id="cd00130">
    <property type="entry name" value="PAS"/>
    <property type="match status" value="2"/>
</dbReference>
<evidence type="ECO:0000313" key="14">
    <source>
        <dbReference type="EMBL" id="RHJ89411.1"/>
    </source>
</evidence>
<dbReference type="Gene3D" id="3.30.565.10">
    <property type="entry name" value="Histidine kinase-like ATPase, C-terminal domain"/>
    <property type="match status" value="1"/>
</dbReference>
<evidence type="ECO:0000256" key="4">
    <source>
        <dbReference type="ARBA" id="ARBA00018672"/>
    </source>
</evidence>
<dbReference type="InterPro" id="IPR003594">
    <property type="entry name" value="HATPase_dom"/>
</dbReference>
<accession>A0A415E6L3</accession>
<comment type="function">
    <text evidence="8">May play the central regulatory role in sporulation. It may be an element of the effector pathway responsible for the activation of sporulation genes in response to nutritional stress. Spo0A may act in concert with spo0H (a sigma factor) to control the expression of some genes that are critical to the sporulation process.</text>
</comment>
<dbReference type="SUPFAM" id="SSF55874">
    <property type="entry name" value="ATPase domain of HSP90 chaperone/DNA topoisomerase II/histidine kinase"/>
    <property type="match status" value="1"/>
</dbReference>
<dbReference type="SUPFAM" id="SSF55785">
    <property type="entry name" value="PYP-like sensor domain (PAS domain)"/>
    <property type="match status" value="3"/>
</dbReference>
<dbReference type="PANTHER" id="PTHR45339">
    <property type="entry name" value="HYBRID SIGNAL TRANSDUCTION HISTIDINE KINASE J"/>
    <property type="match status" value="1"/>
</dbReference>
<dbReference type="InterPro" id="IPR035965">
    <property type="entry name" value="PAS-like_dom_sf"/>
</dbReference>
<dbReference type="Pfam" id="PF13426">
    <property type="entry name" value="PAS_9"/>
    <property type="match status" value="1"/>
</dbReference>
<dbReference type="PRINTS" id="PR00344">
    <property type="entry name" value="BCTRLSENSOR"/>
</dbReference>
<dbReference type="GO" id="GO:0000155">
    <property type="term" value="F:phosphorelay sensor kinase activity"/>
    <property type="evidence" value="ECO:0007669"/>
    <property type="project" value="InterPro"/>
</dbReference>
<dbReference type="InterPro" id="IPR004358">
    <property type="entry name" value="Sig_transdc_His_kin-like_C"/>
</dbReference>
<dbReference type="Gene3D" id="3.30.450.20">
    <property type="entry name" value="PAS domain"/>
    <property type="match status" value="3"/>
</dbReference>
<dbReference type="InterPro" id="IPR003661">
    <property type="entry name" value="HisK_dim/P_dom"/>
</dbReference>
<feature type="domain" description="PAS" evidence="13">
    <location>
        <begin position="49"/>
        <end position="105"/>
    </location>
</feature>
<dbReference type="Pfam" id="PF02518">
    <property type="entry name" value="HATPase_c"/>
    <property type="match status" value="1"/>
</dbReference>
<evidence type="ECO:0000259" key="11">
    <source>
        <dbReference type="PROSITE" id="PS50109"/>
    </source>
</evidence>
<evidence type="ECO:0000313" key="15">
    <source>
        <dbReference type="Proteomes" id="UP000284841"/>
    </source>
</evidence>
<dbReference type="PROSITE" id="PS50112">
    <property type="entry name" value="PAS"/>
    <property type="match status" value="1"/>
</dbReference>
<dbReference type="AlphaFoldDB" id="A0A415E6L3"/>
<evidence type="ECO:0000256" key="10">
    <source>
        <dbReference type="PROSITE-ProRule" id="PRU00169"/>
    </source>
</evidence>
<evidence type="ECO:0000256" key="1">
    <source>
        <dbReference type="ARBA" id="ARBA00000085"/>
    </source>
</evidence>
<feature type="domain" description="Response regulatory" evidence="12">
    <location>
        <begin position="1092"/>
        <end position="1212"/>
    </location>
</feature>
<dbReference type="SUPFAM" id="SSF52172">
    <property type="entry name" value="CheY-like"/>
    <property type="match status" value="2"/>
</dbReference>
<feature type="domain" description="Response regulatory" evidence="12">
    <location>
        <begin position="951"/>
        <end position="1071"/>
    </location>
</feature>
<dbReference type="SMART" id="SM00388">
    <property type="entry name" value="HisKA"/>
    <property type="match status" value="1"/>
</dbReference>
<dbReference type="CDD" id="cd17546">
    <property type="entry name" value="REC_hyHK_CKI1_RcsC-like"/>
    <property type="match status" value="2"/>
</dbReference>
<dbReference type="PROSITE" id="PS50109">
    <property type="entry name" value="HIS_KIN"/>
    <property type="match status" value="1"/>
</dbReference>
<evidence type="ECO:0000256" key="2">
    <source>
        <dbReference type="ARBA" id="ARBA00006402"/>
    </source>
</evidence>
<dbReference type="STRING" id="1776384.GCA_900086585_02724"/>
<evidence type="ECO:0000259" key="13">
    <source>
        <dbReference type="PROSITE" id="PS50112"/>
    </source>
</evidence>
<keyword evidence="6" id="KW-0808">Transferase</keyword>
<dbReference type="CDD" id="cd16922">
    <property type="entry name" value="HATPase_EvgS-ArcB-TorS-like"/>
    <property type="match status" value="1"/>
</dbReference>
<keyword evidence="15" id="KW-1185">Reference proteome</keyword>
<evidence type="ECO:0000259" key="12">
    <source>
        <dbReference type="PROSITE" id="PS50110"/>
    </source>
</evidence>
<dbReference type="PANTHER" id="PTHR45339:SF3">
    <property type="entry name" value="HISTIDINE KINASE"/>
    <property type="match status" value="1"/>
</dbReference>
<comment type="catalytic activity">
    <reaction evidence="1">
        <text>ATP + protein L-histidine = ADP + protein N-phospho-L-histidine.</text>
        <dbReference type="EC" id="2.7.13.3"/>
    </reaction>
</comment>
<evidence type="ECO:0000256" key="6">
    <source>
        <dbReference type="ARBA" id="ARBA00022777"/>
    </source>
</evidence>
<evidence type="ECO:0000256" key="3">
    <source>
        <dbReference type="ARBA" id="ARBA00012438"/>
    </source>
</evidence>
<dbReference type="InterPro" id="IPR011006">
    <property type="entry name" value="CheY-like_superfamily"/>
</dbReference>
<dbReference type="Pfam" id="PF00512">
    <property type="entry name" value="HisKA"/>
    <property type="match status" value="1"/>
</dbReference>
<evidence type="ECO:0000256" key="7">
    <source>
        <dbReference type="ARBA" id="ARBA00023012"/>
    </source>
</evidence>
<dbReference type="Pfam" id="PF00072">
    <property type="entry name" value="Response_reg"/>
    <property type="match status" value="2"/>
</dbReference>
<dbReference type="InterPro" id="IPR005467">
    <property type="entry name" value="His_kinase_dom"/>
</dbReference>
<dbReference type="EMBL" id="QRMS01000001">
    <property type="protein sequence ID" value="RHJ89411.1"/>
    <property type="molecule type" value="Genomic_DNA"/>
</dbReference>
<feature type="domain" description="Histidine kinase" evidence="11">
    <location>
        <begin position="709"/>
        <end position="931"/>
    </location>
</feature>
<evidence type="ECO:0000256" key="5">
    <source>
        <dbReference type="ARBA" id="ARBA00022553"/>
    </source>
</evidence>
<dbReference type="OrthoDB" id="9804263at2"/>
<dbReference type="SMART" id="SM00387">
    <property type="entry name" value="HATPase_c"/>
    <property type="match status" value="1"/>
</dbReference>